<dbReference type="PANTHER" id="PTHR11761">
    <property type="entry name" value="50S/60S RIBOSOMAL PROTEIN L14/L23"/>
    <property type="match status" value="1"/>
</dbReference>
<dbReference type="STRING" id="1003232.J9DPU5"/>
<dbReference type="GO" id="GO:0006412">
    <property type="term" value="P:translation"/>
    <property type="evidence" value="ECO:0007669"/>
    <property type="project" value="InterPro"/>
</dbReference>
<reference evidence="5 6" key="1">
    <citation type="submission" date="2011-08" db="EMBL/GenBank/DDBJ databases">
        <authorList>
            <person name="Liu Z.J."/>
            <person name="Shi F.L."/>
            <person name="Lu J.Q."/>
            <person name="Li M."/>
            <person name="Wang Z.L."/>
        </authorList>
    </citation>
    <scope>NUCLEOTIDE SEQUENCE [LARGE SCALE GENOMIC DNA]</scope>
    <source>
        <strain evidence="5 6">USNM 41457</strain>
    </source>
</reference>
<dbReference type="OMA" id="IRQSKPW"/>
<dbReference type="SMART" id="SM01374">
    <property type="entry name" value="Ribosomal_L14"/>
    <property type="match status" value="1"/>
</dbReference>
<evidence type="ECO:0008006" key="7">
    <source>
        <dbReference type="Google" id="ProtNLM"/>
    </source>
</evidence>
<dbReference type="CDD" id="cd00337">
    <property type="entry name" value="Ribosomal_uL14"/>
    <property type="match status" value="1"/>
</dbReference>
<dbReference type="AlphaFoldDB" id="J9DPU5"/>
<protein>
    <recommendedName>
        <fullName evidence="7">Ribosomal protein L14</fullName>
    </recommendedName>
</protein>
<sequence length="143" mass="15422">MAAGGKNAKENKRVCRRRMTRGVQVGTVMNCADNTGAKVVKIIAAKGYGGRLNRLPSASPGDIVICTVKKGKPDIRKKVVPVVVIRQKKVWRRKEGLHIGFEDNAGIVILPNGDIKGTQIAGPVPREVSEMWPKISSQASAII</sequence>
<dbReference type="VEuPathDB" id="MicrosporidiaDB:EDEG_02249"/>
<dbReference type="GO" id="GO:0003735">
    <property type="term" value="F:structural constituent of ribosome"/>
    <property type="evidence" value="ECO:0007669"/>
    <property type="project" value="InterPro"/>
</dbReference>
<accession>J9DPU5</accession>
<dbReference type="Gene3D" id="2.40.150.20">
    <property type="entry name" value="Ribosomal protein L14"/>
    <property type="match status" value="1"/>
</dbReference>
<dbReference type="SUPFAM" id="SSF50193">
    <property type="entry name" value="Ribosomal protein L14"/>
    <property type="match status" value="1"/>
</dbReference>
<dbReference type="GO" id="GO:0070180">
    <property type="term" value="F:large ribosomal subunit rRNA binding"/>
    <property type="evidence" value="ECO:0007669"/>
    <property type="project" value="TreeGrafter"/>
</dbReference>
<organism evidence="5 6">
    <name type="scientific">Edhazardia aedis (strain USNM 41457)</name>
    <name type="common">Microsporidian parasite</name>
    <dbReference type="NCBI Taxonomy" id="1003232"/>
    <lineage>
        <taxon>Eukaryota</taxon>
        <taxon>Fungi</taxon>
        <taxon>Fungi incertae sedis</taxon>
        <taxon>Microsporidia</taxon>
        <taxon>Edhazardia</taxon>
    </lineage>
</organism>
<evidence type="ECO:0000256" key="4">
    <source>
        <dbReference type="RuleBase" id="RU003949"/>
    </source>
</evidence>
<dbReference type="InterPro" id="IPR036853">
    <property type="entry name" value="Ribosomal_uL14_sf"/>
</dbReference>
<dbReference type="HAMAP" id="MF_01367">
    <property type="entry name" value="Ribosomal_uL14"/>
    <property type="match status" value="1"/>
</dbReference>
<dbReference type="InterPro" id="IPR000218">
    <property type="entry name" value="Ribosomal_uL14"/>
</dbReference>
<evidence type="ECO:0000313" key="5">
    <source>
        <dbReference type="EMBL" id="EJW03392.1"/>
    </source>
</evidence>
<evidence type="ECO:0000256" key="2">
    <source>
        <dbReference type="ARBA" id="ARBA00022980"/>
    </source>
</evidence>
<dbReference type="OrthoDB" id="407959at2759"/>
<reference evidence="6" key="2">
    <citation type="submission" date="2015-07" db="EMBL/GenBank/DDBJ databases">
        <title>Contrasting host-pathogen interactions and genome evolution in two generalist and specialist microsporidian pathogens of mosquitoes.</title>
        <authorList>
            <consortium name="The Broad Institute Genomics Platform"/>
            <consortium name="The Broad Institute Genome Sequencing Center for Infectious Disease"/>
            <person name="Cuomo C.A."/>
            <person name="Sanscrainte N.D."/>
            <person name="Goldberg J.M."/>
            <person name="Heiman D."/>
            <person name="Young S."/>
            <person name="Zeng Q."/>
            <person name="Becnel J.J."/>
            <person name="Birren B.W."/>
        </authorList>
    </citation>
    <scope>NUCLEOTIDE SEQUENCE [LARGE SCALE GENOMIC DNA]</scope>
    <source>
        <strain evidence="6">USNM 41457</strain>
    </source>
</reference>
<dbReference type="HOGENOM" id="CLU_095071_3_0_1"/>
<dbReference type="Pfam" id="PF00238">
    <property type="entry name" value="Ribosomal_L14"/>
    <property type="match status" value="1"/>
</dbReference>
<name>J9DPU5_EDHAE</name>
<comment type="similarity">
    <text evidence="1 4">Belongs to the universal ribosomal protein uL14 family.</text>
</comment>
<evidence type="ECO:0000313" key="6">
    <source>
        <dbReference type="Proteomes" id="UP000003163"/>
    </source>
</evidence>
<dbReference type="FunCoup" id="J9DPU5">
    <property type="interactions" value="228"/>
</dbReference>
<keyword evidence="6" id="KW-1185">Reference proteome</keyword>
<proteinExistence type="inferred from homology"/>
<keyword evidence="3 4" id="KW-0687">Ribonucleoprotein</keyword>
<keyword evidence="2 4" id="KW-0689">Ribosomal protein</keyword>
<dbReference type="InParanoid" id="J9DPU5"/>
<evidence type="ECO:0000256" key="1">
    <source>
        <dbReference type="ARBA" id="ARBA00010745"/>
    </source>
</evidence>
<dbReference type="PANTHER" id="PTHR11761:SF8">
    <property type="entry name" value="LARGE RIBOSOMAL SUBUNIT PROTEIN UL14"/>
    <property type="match status" value="1"/>
</dbReference>
<dbReference type="Proteomes" id="UP000003163">
    <property type="component" value="Unassembled WGS sequence"/>
</dbReference>
<gene>
    <name evidence="5" type="ORF">EDEG_02249</name>
</gene>
<dbReference type="EMBL" id="AFBI03000038">
    <property type="protein sequence ID" value="EJW03392.1"/>
    <property type="molecule type" value="Genomic_DNA"/>
</dbReference>
<comment type="caution">
    <text evidence="5">The sequence shown here is derived from an EMBL/GenBank/DDBJ whole genome shotgun (WGS) entry which is preliminary data.</text>
</comment>
<dbReference type="GO" id="GO:0022625">
    <property type="term" value="C:cytosolic large ribosomal subunit"/>
    <property type="evidence" value="ECO:0007669"/>
    <property type="project" value="TreeGrafter"/>
</dbReference>
<evidence type="ECO:0000256" key="3">
    <source>
        <dbReference type="ARBA" id="ARBA00023274"/>
    </source>
</evidence>